<sequence length="165" mass="18949">MELPMEMVNKIIMMRESPKHSRLIHEHQLEYQSLWDNGNIKYRVFKNAAGHIHKIGSPAMFGWDQEGTKVLEMWFKNGVVSRSGLDEPARTIWDKGGNVYNKACFDHGQLGVSTSTPSNEQVWSMDFEKWVDEIWGIDDTDERAIVETASGRFLDVPHSCLEHVS</sequence>
<dbReference type="EMBL" id="MN740845">
    <property type="protein sequence ID" value="QHU14673.1"/>
    <property type="molecule type" value="Genomic_DNA"/>
</dbReference>
<name>A0A6C0KB97_9ZZZZ</name>
<organism evidence="1">
    <name type="scientific">viral metagenome</name>
    <dbReference type="NCBI Taxonomy" id="1070528"/>
    <lineage>
        <taxon>unclassified sequences</taxon>
        <taxon>metagenomes</taxon>
        <taxon>organismal metagenomes</taxon>
    </lineage>
</organism>
<dbReference type="AlphaFoldDB" id="A0A6C0KB97"/>
<evidence type="ECO:0000313" key="1">
    <source>
        <dbReference type="EMBL" id="QHU14673.1"/>
    </source>
</evidence>
<protein>
    <submittedName>
        <fullName evidence="1">Uncharacterized protein</fullName>
    </submittedName>
</protein>
<reference evidence="1" key="1">
    <citation type="journal article" date="2020" name="Nature">
        <title>Giant virus diversity and host interactions through global metagenomics.</title>
        <authorList>
            <person name="Schulz F."/>
            <person name="Roux S."/>
            <person name="Paez-Espino D."/>
            <person name="Jungbluth S."/>
            <person name="Walsh D.A."/>
            <person name="Denef V.J."/>
            <person name="McMahon K.D."/>
            <person name="Konstantinidis K.T."/>
            <person name="Eloe-Fadrosh E.A."/>
            <person name="Kyrpides N.C."/>
            <person name="Woyke T."/>
        </authorList>
    </citation>
    <scope>NUCLEOTIDE SEQUENCE</scope>
    <source>
        <strain evidence="1">GVMAG-S-1102113-126</strain>
    </source>
</reference>
<proteinExistence type="predicted"/>
<accession>A0A6C0KB97</accession>